<dbReference type="KEGG" id="nta:107761975"/>
<proteinExistence type="predicted"/>
<dbReference type="RefSeq" id="XP_016435759.1">
    <property type="nucleotide sequence ID" value="XM_016580273.1"/>
</dbReference>
<dbReference type="AlphaFoldDB" id="A0A1S3X7N3"/>
<sequence>MRQYLREYSREKDAGLMFPSLITRLCTRAEVAICPTDRWLPADKPFHPLRVTGEGTVVKSKKRKVTSTATGSESAPQGPFGILNSELQSIKELVSQLPSVPSSSQPGPSYFSREDMQGYLDAKKRQEENMKKMTASVTKLEGAYATLAKAHADLQANFQKEKKKNKKKNKFMVKMWRGIKAIFKWGQPDAKIPVAAEDDSAEYSFLSQSASDGGDDDDDDDEETDDDGATSAAQH</sequence>
<organism evidence="3">
    <name type="scientific">Nicotiana tabacum</name>
    <name type="common">Common tobacco</name>
    <dbReference type="NCBI Taxonomy" id="4097"/>
    <lineage>
        <taxon>Eukaryota</taxon>
        <taxon>Viridiplantae</taxon>
        <taxon>Streptophyta</taxon>
        <taxon>Embryophyta</taxon>
        <taxon>Tracheophyta</taxon>
        <taxon>Spermatophyta</taxon>
        <taxon>Magnoliopsida</taxon>
        <taxon>eudicotyledons</taxon>
        <taxon>Gunneridae</taxon>
        <taxon>Pentapetalae</taxon>
        <taxon>asterids</taxon>
        <taxon>lamiids</taxon>
        <taxon>Solanales</taxon>
        <taxon>Solanaceae</taxon>
        <taxon>Nicotianoideae</taxon>
        <taxon>Nicotianeae</taxon>
        <taxon>Nicotiana</taxon>
    </lineage>
</organism>
<protein>
    <submittedName>
        <fullName evidence="3 4">Uncharacterized protein</fullName>
    </submittedName>
</protein>
<keyword evidence="2" id="KW-1185">Reference proteome</keyword>
<gene>
    <name evidence="3 4" type="primary">LOC107761975</name>
</gene>
<dbReference type="OMA" id="IVNEFWE"/>
<dbReference type="PaxDb" id="4097-A0A1S3X7N3"/>
<evidence type="ECO:0000256" key="1">
    <source>
        <dbReference type="SAM" id="MobiDB-lite"/>
    </source>
</evidence>
<evidence type="ECO:0000313" key="2">
    <source>
        <dbReference type="Proteomes" id="UP000790787"/>
    </source>
</evidence>
<name>A0A1S3X7N3_TOBAC</name>
<dbReference type="RefSeq" id="XP_016435758.1">
    <property type="nucleotide sequence ID" value="XM_016580272.1"/>
</dbReference>
<feature type="region of interest" description="Disordered" evidence="1">
    <location>
        <begin position="203"/>
        <end position="235"/>
    </location>
</feature>
<dbReference type="GeneID" id="107761975"/>
<reference evidence="3 4" key="2">
    <citation type="submission" date="2025-04" db="UniProtKB">
        <authorList>
            <consortium name="RefSeq"/>
        </authorList>
    </citation>
    <scope>IDENTIFICATION</scope>
</reference>
<dbReference type="OrthoDB" id="1423221at2759"/>
<evidence type="ECO:0000313" key="3">
    <source>
        <dbReference type="RefSeq" id="XP_016435758.1"/>
    </source>
</evidence>
<evidence type="ECO:0000313" key="4">
    <source>
        <dbReference type="RefSeq" id="XP_016435759.1"/>
    </source>
</evidence>
<accession>A0A1S3X7N3</accession>
<feature type="compositionally biased region" description="Acidic residues" evidence="1">
    <location>
        <begin position="213"/>
        <end position="228"/>
    </location>
</feature>
<reference key="1">
    <citation type="journal article" date="2014" name="Nat. Commun.">
        <title>The tobacco genome sequence and its comparison with those of tomato and potato.</title>
        <authorList>
            <person name="Sierro N."/>
            <person name="Battey J.N."/>
            <person name="Ouadi S."/>
            <person name="Bakaher N."/>
            <person name="Bovet L."/>
            <person name="Willig A."/>
            <person name="Goepfert S."/>
            <person name="Peitsch M.C."/>
            <person name="Ivanov N.V."/>
        </authorList>
    </citation>
    <scope>NUCLEOTIDE SEQUENCE [LARGE SCALE GENOMIC DNA]</scope>
    <source>
        <strain>cv. TN90</strain>
    </source>
</reference>
<dbReference type="Proteomes" id="UP000790787">
    <property type="component" value="Chromosome 13"/>
</dbReference>